<dbReference type="Gene3D" id="3.40.50.720">
    <property type="entry name" value="NAD(P)-binding Rossmann-like Domain"/>
    <property type="match status" value="1"/>
</dbReference>
<dbReference type="SUPFAM" id="SSF51735">
    <property type="entry name" value="NAD(P)-binding Rossmann-fold domains"/>
    <property type="match status" value="1"/>
</dbReference>
<name>A0A6I4IY50_9SPHN</name>
<dbReference type="EMBL" id="WQMS01000006">
    <property type="protein sequence ID" value="MVO77140.1"/>
    <property type="molecule type" value="Genomic_DNA"/>
</dbReference>
<keyword evidence="5" id="KW-1185">Reference proteome</keyword>
<comment type="caution">
    <text evidence="4">The sequence shown here is derived from an EMBL/GenBank/DDBJ whole genome shotgun (WGS) entry which is preliminary data.</text>
</comment>
<protein>
    <submittedName>
        <fullName evidence="4">SDR family NAD(P)-dependent oxidoreductase</fullName>
    </submittedName>
</protein>
<comment type="similarity">
    <text evidence="1 3">Belongs to the short-chain dehydrogenases/reductases (SDR) family.</text>
</comment>
<dbReference type="PANTHER" id="PTHR43086:SF3">
    <property type="entry name" value="NADP-DEPENDENT 3-HYDROXY ACID DEHYDROGENASE YDFG"/>
    <property type="match status" value="1"/>
</dbReference>
<dbReference type="PRINTS" id="PR00080">
    <property type="entry name" value="SDRFAMILY"/>
</dbReference>
<dbReference type="PIRSF" id="PIRSF000126">
    <property type="entry name" value="11-beta-HSD1"/>
    <property type="match status" value="1"/>
</dbReference>
<keyword evidence="2" id="KW-0560">Oxidoreductase</keyword>
<evidence type="ECO:0000256" key="2">
    <source>
        <dbReference type="ARBA" id="ARBA00023002"/>
    </source>
</evidence>
<dbReference type="PRINTS" id="PR00081">
    <property type="entry name" value="GDHRDH"/>
</dbReference>
<dbReference type="AlphaFoldDB" id="A0A6I4IY50"/>
<evidence type="ECO:0000313" key="5">
    <source>
        <dbReference type="Proteomes" id="UP000441389"/>
    </source>
</evidence>
<evidence type="ECO:0000256" key="1">
    <source>
        <dbReference type="ARBA" id="ARBA00006484"/>
    </source>
</evidence>
<proteinExistence type="inferred from homology"/>
<reference evidence="4 5" key="1">
    <citation type="submission" date="2019-12" db="EMBL/GenBank/DDBJ databases">
        <authorList>
            <person name="Huq M.A."/>
        </authorList>
    </citation>
    <scope>NUCLEOTIDE SEQUENCE [LARGE SCALE GENOMIC DNA]</scope>
    <source>
        <strain evidence="4 5">MAH-20</strain>
    </source>
</reference>
<dbReference type="InterPro" id="IPR036291">
    <property type="entry name" value="NAD(P)-bd_dom_sf"/>
</dbReference>
<dbReference type="RefSeq" id="WP_157026120.1">
    <property type="nucleotide sequence ID" value="NZ_WQMS01000006.1"/>
</dbReference>
<evidence type="ECO:0000256" key="3">
    <source>
        <dbReference type="RuleBase" id="RU000363"/>
    </source>
</evidence>
<evidence type="ECO:0000313" key="4">
    <source>
        <dbReference type="EMBL" id="MVO77140.1"/>
    </source>
</evidence>
<dbReference type="PANTHER" id="PTHR43086">
    <property type="entry name" value="VERY-LONG-CHAIN 3-OXOOACYL-COA REDUCTASE"/>
    <property type="match status" value="1"/>
</dbReference>
<dbReference type="Pfam" id="PF00106">
    <property type="entry name" value="adh_short"/>
    <property type="match status" value="1"/>
</dbReference>
<accession>A0A6I4IY50</accession>
<dbReference type="InterPro" id="IPR002347">
    <property type="entry name" value="SDR_fam"/>
</dbReference>
<dbReference type="GO" id="GO:0016491">
    <property type="term" value="F:oxidoreductase activity"/>
    <property type="evidence" value="ECO:0007669"/>
    <property type="project" value="UniProtKB-KW"/>
</dbReference>
<organism evidence="4 5">
    <name type="scientific">Sphingomonas horti</name>
    <dbReference type="NCBI Taxonomy" id="2682842"/>
    <lineage>
        <taxon>Bacteria</taxon>
        <taxon>Pseudomonadati</taxon>
        <taxon>Pseudomonadota</taxon>
        <taxon>Alphaproteobacteria</taxon>
        <taxon>Sphingomonadales</taxon>
        <taxon>Sphingomonadaceae</taxon>
        <taxon>Sphingomonas</taxon>
    </lineage>
</organism>
<dbReference type="Proteomes" id="UP000441389">
    <property type="component" value="Unassembled WGS sequence"/>
</dbReference>
<sequence>MDVTLITGASSGLGEGFARALAARKHNLLLVARRQERLAELAVELERGNDVSVKTIALDLAAPDAGARLMTEVAERGLRVETLINNAGFGARGAFADIGLAEQQRMIALNCAALVDLCHRVLPDMIARKSGGILNVASTAAFQPGPWMAVYYATKAFVLSFSEALHEEVRGHGIRVAALCPGPTRTEFADVAGMADSELFKRFASPSSAVVRDGLAALEHNQAVKISGALNAIMAESIRFTPRALARRIAGGMQKARSA</sequence>
<gene>
    <name evidence="4" type="ORF">GON01_04200</name>
</gene>